<evidence type="ECO:0000313" key="8">
    <source>
        <dbReference type="Proteomes" id="UP000017184"/>
    </source>
</evidence>
<accession>U5NAT5</accession>
<dbReference type="HOGENOM" id="CLU_000445_70_20_4"/>
<reference evidence="7 8" key="1">
    <citation type="journal article" date="2013" name="Genome Biol.">
        <title>Genomic analysis reveals key aspects of prokaryotic symbiosis in the phototrophic consortium "Chlorochromatium aggregatum".</title>
        <authorList>
            <person name="Liu Z."/>
            <person name="Muller J."/>
            <person name="Li T."/>
            <person name="Alvey R.M."/>
            <person name="Vogl K."/>
            <person name="Frigaard N.U."/>
            <person name="Rockwell N.C."/>
            <person name="Boyd E.S."/>
            <person name="Tomsho L.P."/>
            <person name="Schuster S.C."/>
            <person name="Henke P."/>
            <person name="Rohde M."/>
            <person name="Overmann J."/>
            <person name="Bryant D.A."/>
        </authorList>
    </citation>
    <scope>NUCLEOTIDE SEQUENCE [LARGE SCALE GENOMIC DNA]</scope>
    <source>
        <strain evidence="7">CR</strain>
    </source>
</reference>
<dbReference type="InterPro" id="IPR000014">
    <property type="entry name" value="PAS"/>
</dbReference>
<dbReference type="STRING" id="946483.Cenrod_2636"/>
<dbReference type="NCBIfam" id="TIGR00229">
    <property type="entry name" value="sensory_box"/>
    <property type="match status" value="1"/>
</dbReference>
<evidence type="ECO:0000259" key="5">
    <source>
        <dbReference type="PROSITE" id="PS50883"/>
    </source>
</evidence>
<dbReference type="Proteomes" id="UP000017184">
    <property type="component" value="Chromosome"/>
</dbReference>
<dbReference type="CDD" id="cd01949">
    <property type="entry name" value="GGDEF"/>
    <property type="match status" value="1"/>
</dbReference>
<dbReference type="InterPro" id="IPR043128">
    <property type="entry name" value="Rev_trsase/Diguanyl_cyclase"/>
</dbReference>
<dbReference type="GO" id="GO:0000160">
    <property type="term" value="P:phosphorelay signal transduction system"/>
    <property type="evidence" value="ECO:0007669"/>
    <property type="project" value="InterPro"/>
</dbReference>
<feature type="modified residue" description="4-aspartylphosphate" evidence="1">
    <location>
        <position position="68"/>
    </location>
</feature>
<evidence type="ECO:0000313" key="7">
    <source>
        <dbReference type="EMBL" id="AGX88686.1"/>
    </source>
</evidence>
<dbReference type="Pfam" id="PF13682">
    <property type="entry name" value="CZB"/>
    <property type="match status" value="1"/>
</dbReference>
<gene>
    <name evidence="7" type="ORF">Cenrod_2636</name>
</gene>
<feature type="domain" description="EAL" evidence="5">
    <location>
        <begin position="440"/>
        <end position="694"/>
    </location>
</feature>
<dbReference type="SMART" id="SM00091">
    <property type="entry name" value="PAS"/>
    <property type="match status" value="1"/>
</dbReference>
<organism evidence="7 8">
    <name type="scientific">Candidatus Symbiobacter mobilis CR</name>
    <dbReference type="NCBI Taxonomy" id="946483"/>
    <lineage>
        <taxon>Bacteria</taxon>
        <taxon>Pseudomonadati</taxon>
        <taxon>Pseudomonadota</taxon>
        <taxon>Betaproteobacteria</taxon>
        <taxon>Burkholderiales</taxon>
        <taxon>Comamonadaceae</taxon>
    </lineage>
</organism>
<dbReference type="SMART" id="SM00086">
    <property type="entry name" value="PAC"/>
    <property type="match status" value="1"/>
</dbReference>
<dbReference type="CDD" id="cd17535">
    <property type="entry name" value="REC_NarL-like"/>
    <property type="match status" value="1"/>
</dbReference>
<dbReference type="Gene3D" id="3.30.70.270">
    <property type="match status" value="1"/>
</dbReference>
<evidence type="ECO:0000259" key="6">
    <source>
        <dbReference type="PROSITE" id="PS50887"/>
    </source>
</evidence>
<dbReference type="SMART" id="SM00267">
    <property type="entry name" value="GGDEF"/>
    <property type="match status" value="1"/>
</dbReference>
<dbReference type="Pfam" id="PF00563">
    <property type="entry name" value="EAL"/>
    <property type="match status" value="1"/>
</dbReference>
<dbReference type="InterPro" id="IPR001789">
    <property type="entry name" value="Sig_transdc_resp-reg_receiver"/>
</dbReference>
<dbReference type="eggNOG" id="COG0745">
    <property type="taxonomic scope" value="Bacteria"/>
</dbReference>
<protein>
    <submittedName>
        <fullName evidence="7">Signal transduction protein</fullName>
    </submittedName>
</protein>
<evidence type="ECO:0000259" key="4">
    <source>
        <dbReference type="PROSITE" id="PS50113"/>
    </source>
</evidence>
<dbReference type="PROSITE" id="PS50110">
    <property type="entry name" value="RESPONSE_REGULATORY"/>
    <property type="match status" value="1"/>
</dbReference>
<dbReference type="InterPro" id="IPR035919">
    <property type="entry name" value="EAL_sf"/>
</dbReference>
<evidence type="ECO:0000256" key="1">
    <source>
        <dbReference type="PROSITE-ProRule" id="PRU00169"/>
    </source>
</evidence>
<dbReference type="Gene3D" id="1.20.120.30">
    <property type="entry name" value="Aspartate receptor, ligand-binding domain"/>
    <property type="match status" value="1"/>
</dbReference>
<evidence type="ECO:0000259" key="3">
    <source>
        <dbReference type="PROSITE" id="PS50112"/>
    </source>
</evidence>
<dbReference type="CDD" id="cd00130">
    <property type="entry name" value="PAS"/>
    <property type="match status" value="1"/>
</dbReference>
<dbReference type="PATRIC" id="fig|946483.4.peg.2663"/>
<dbReference type="InterPro" id="IPR011006">
    <property type="entry name" value="CheY-like_superfamily"/>
</dbReference>
<feature type="domain" description="Response regulatory" evidence="2">
    <location>
        <begin position="14"/>
        <end position="132"/>
    </location>
</feature>
<dbReference type="AlphaFoldDB" id="U5NAT5"/>
<dbReference type="EMBL" id="CP004885">
    <property type="protein sequence ID" value="AGX88686.1"/>
    <property type="molecule type" value="Genomic_DNA"/>
</dbReference>
<dbReference type="SMART" id="SM00448">
    <property type="entry name" value="REC"/>
    <property type="match status" value="1"/>
</dbReference>
<dbReference type="PROSITE" id="PS50112">
    <property type="entry name" value="PAS"/>
    <property type="match status" value="1"/>
</dbReference>
<dbReference type="Gene3D" id="3.30.450.20">
    <property type="entry name" value="PAS domain"/>
    <property type="match status" value="1"/>
</dbReference>
<dbReference type="InterPro" id="IPR029787">
    <property type="entry name" value="Nucleotide_cyclase"/>
</dbReference>
<dbReference type="InterPro" id="IPR052155">
    <property type="entry name" value="Biofilm_reg_signaling"/>
</dbReference>
<dbReference type="SMART" id="SM00052">
    <property type="entry name" value="EAL"/>
    <property type="match status" value="1"/>
</dbReference>
<dbReference type="Gene3D" id="3.20.20.450">
    <property type="entry name" value="EAL domain"/>
    <property type="match status" value="1"/>
</dbReference>
<feature type="domain" description="GGDEF" evidence="6">
    <location>
        <begin position="297"/>
        <end position="431"/>
    </location>
</feature>
<dbReference type="InterPro" id="IPR025991">
    <property type="entry name" value="Chemoreceptor_zinc-bind_dom"/>
</dbReference>
<dbReference type="InterPro" id="IPR035965">
    <property type="entry name" value="PAS-like_dom_sf"/>
</dbReference>
<dbReference type="SUPFAM" id="SSF141868">
    <property type="entry name" value="EAL domain-like"/>
    <property type="match status" value="1"/>
</dbReference>
<feature type="domain" description="PAC" evidence="4">
    <location>
        <begin position="213"/>
        <end position="265"/>
    </location>
</feature>
<dbReference type="SUPFAM" id="SSF55785">
    <property type="entry name" value="PYP-like sensor domain (PAS domain)"/>
    <property type="match status" value="1"/>
</dbReference>
<sequence>MSAATPNLLNPHPTVLVIEDEPGDAHLIRRQLLALAQDAYLVHLARSMAEARALIDQQGLRPDVVLLDLNLPDSHGIDTVESCRLLVEAPIIVLTGLDDTLATQSAIQSGAEDYLTKGCEVHALHRAVRYAMLRHLRDADARLAATVFAHARESIVITDTQGMIVDVNATFTQVTGFSREEALGRTPRILKSGCHGPDFYAVLWGRLLETGHWVGEVWNRRKDGVVYVASLTISAVYDGRGKVRHYVGLSADITLQKENEKQLKYIAHHDALTRMPNRVLLADRMQLAMAQSQRRKLELAVVYIDLDGFKAINDQRGHQAGDQLLITVADRMKLVLREGDTLARLGGDEFVALLTDLSDRSGCESLTARLLQVAAEPVLLDGVTLQVTASVGVTFFPQPEDVDADQLLRQADQAMYQAKLSGKNRVHYFDITSDLVARGHYAGIDRIREAMTSNELVLYYQPKVDMRTGVVVGIDAQPFWKHPQRGLLPYGSFQGVIEDHPLAVSLGEWAIGGVLQQLQTWQEQGVELPISVNVGARQLQQSYFVDRLKRLLAAYPDVPAHRLELEVLESVALLDLQQLSDVMQGCRALGVSFALDDFGSGYSSLTYLKRLPIAMIKVDANFVRDMLFDAEDLAILGGLMALARAFRRQVVAQGVSTVEQGTMLLLLGCEVVQGDFISSPLPADAVPGWIAQWRTPPVWANHPNAGWDKLPLVCADVEHRSWVRAIEEGLAAKRALPDTIDVHSCRLGGWLEERKRAGYSAFALLDVIGGMHEELHRMANEIISRPVFDSQDQLDERLAALHQLSAELGAHVLELLHEF</sequence>
<name>U5NAT5_9BURK</name>
<dbReference type="InterPro" id="IPR058245">
    <property type="entry name" value="NreC/VraR/RcsB-like_REC"/>
</dbReference>
<dbReference type="InterPro" id="IPR001633">
    <property type="entry name" value="EAL_dom"/>
</dbReference>
<keyword evidence="8" id="KW-1185">Reference proteome</keyword>
<dbReference type="InterPro" id="IPR000700">
    <property type="entry name" value="PAS-assoc_C"/>
</dbReference>
<dbReference type="PROSITE" id="PS50883">
    <property type="entry name" value="EAL"/>
    <property type="match status" value="1"/>
</dbReference>
<dbReference type="RefSeq" id="WP_022776621.1">
    <property type="nucleotide sequence ID" value="NC_022576.1"/>
</dbReference>
<evidence type="ECO:0000259" key="2">
    <source>
        <dbReference type="PROSITE" id="PS50110"/>
    </source>
</evidence>
<dbReference type="PANTHER" id="PTHR44757">
    <property type="entry name" value="DIGUANYLATE CYCLASE DGCP"/>
    <property type="match status" value="1"/>
</dbReference>
<dbReference type="InterPro" id="IPR000160">
    <property type="entry name" value="GGDEF_dom"/>
</dbReference>
<dbReference type="GO" id="GO:0003824">
    <property type="term" value="F:catalytic activity"/>
    <property type="evidence" value="ECO:0007669"/>
    <property type="project" value="UniProtKB-ARBA"/>
</dbReference>
<dbReference type="SUPFAM" id="SSF52172">
    <property type="entry name" value="CheY-like"/>
    <property type="match status" value="1"/>
</dbReference>
<proteinExistence type="predicted"/>
<dbReference type="Pfam" id="PF13426">
    <property type="entry name" value="PAS_9"/>
    <property type="match status" value="1"/>
</dbReference>
<dbReference type="eggNOG" id="COG5001">
    <property type="taxonomic scope" value="Bacteria"/>
</dbReference>
<dbReference type="FunFam" id="3.30.70.270:FF:000001">
    <property type="entry name" value="Diguanylate cyclase domain protein"/>
    <property type="match status" value="1"/>
</dbReference>
<keyword evidence="1" id="KW-0597">Phosphoprotein</keyword>
<feature type="domain" description="PAS" evidence="3">
    <location>
        <begin position="140"/>
        <end position="186"/>
    </location>
</feature>
<dbReference type="InterPro" id="IPR001610">
    <property type="entry name" value="PAC"/>
</dbReference>
<dbReference type="Pfam" id="PF00990">
    <property type="entry name" value="GGDEF"/>
    <property type="match status" value="1"/>
</dbReference>
<dbReference type="PROSITE" id="PS50887">
    <property type="entry name" value="GGDEF"/>
    <property type="match status" value="1"/>
</dbReference>
<dbReference type="NCBIfam" id="TIGR00254">
    <property type="entry name" value="GGDEF"/>
    <property type="match status" value="1"/>
</dbReference>
<dbReference type="PROSITE" id="PS50113">
    <property type="entry name" value="PAC"/>
    <property type="match status" value="1"/>
</dbReference>
<dbReference type="CDD" id="cd01948">
    <property type="entry name" value="EAL"/>
    <property type="match status" value="1"/>
</dbReference>
<dbReference type="Gene3D" id="3.40.50.2300">
    <property type="match status" value="1"/>
</dbReference>
<dbReference type="SUPFAM" id="SSF55073">
    <property type="entry name" value="Nucleotide cyclase"/>
    <property type="match status" value="1"/>
</dbReference>
<dbReference type="OrthoDB" id="9813903at2"/>
<dbReference type="PANTHER" id="PTHR44757:SF2">
    <property type="entry name" value="BIOFILM ARCHITECTURE MAINTENANCE PROTEIN MBAA"/>
    <property type="match status" value="1"/>
</dbReference>
<dbReference type="Pfam" id="PF00072">
    <property type="entry name" value="Response_reg"/>
    <property type="match status" value="1"/>
</dbReference>
<dbReference type="KEGG" id="cbx:Cenrod_2636"/>